<accession>A0A0E9VTV2</accession>
<evidence type="ECO:0000313" key="1">
    <source>
        <dbReference type="EMBL" id="JAH81456.1"/>
    </source>
</evidence>
<protein>
    <submittedName>
        <fullName evidence="1">Uncharacterized protein</fullName>
    </submittedName>
</protein>
<reference evidence="1" key="1">
    <citation type="submission" date="2014-11" db="EMBL/GenBank/DDBJ databases">
        <authorList>
            <person name="Amaro Gonzalez C."/>
        </authorList>
    </citation>
    <scope>NUCLEOTIDE SEQUENCE</scope>
</reference>
<proteinExistence type="predicted"/>
<organism evidence="1">
    <name type="scientific">Anguilla anguilla</name>
    <name type="common">European freshwater eel</name>
    <name type="synonym">Muraena anguilla</name>
    <dbReference type="NCBI Taxonomy" id="7936"/>
    <lineage>
        <taxon>Eukaryota</taxon>
        <taxon>Metazoa</taxon>
        <taxon>Chordata</taxon>
        <taxon>Craniata</taxon>
        <taxon>Vertebrata</taxon>
        <taxon>Euteleostomi</taxon>
        <taxon>Actinopterygii</taxon>
        <taxon>Neopterygii</taxon>
        <taxon>Teleostei</taxon>
        <taxon>Anguilliformes</taxon>
        <taxon>Anguillidae</taxon>
        <taxon>Anguilla</taxon>
    </lineage>
</organism>
<dbReference type="EMBL" id="GBXM01027121">
    <property type="protein sequence ID" value="JAH81456.1"/>
    <property type="molecule type" value="Transcribed_RNA"/>
</dbReference>
<name>A0A0E9VTV2_ANGAN</name>
<reference evidence="1" key="2">
    <citation type="journal article" date="2015" name="Fish Shellfish Immunol.">
        <title>Early steps in the European eel (Anguilla anguilla)-Vibrio vulnificus interaction in the gills: Role of the RtxA13 toxin.</title>
        <authorList>
            <person name="Callol A."/>
            <person name="Pajuelo D."/>
            <person name="Ebbesson L."/>
            <person name="Teles M."/>
            <person name="MacKenzie S."/>
            <person name="Amaro C."/>
        </authorList>
    </citation>
    <scope>NUCLEOTIDE SEQUENCE</scope>
</reference>
<sequence>MSGRSQPANSTYKDSVQIRTLFINKTLHFHM</sequence>
<dbReference type="EMBL" id="GBXM01049976">
    <property type="protein sequence ID" value="JAH58601.1"/>
    <property type="molecule type" value="Transcribed_RNA"/>
</dbReference>
<dbReference type="AlphaFoldDB" id="A0A0E9VTV2"/>
<dbReference type="EMBL" id="GBXM01057852">
    <property type="protein sequence ID" value="JAH50725.1"/>
    <property type="molecule type" value="Transcribed_RNA"/>
</dbReference>